<keyword evidence="1" id="KW-0805">Transcription regulation</keyword>
<dbReference type="EMBL" id="CP003600">
    <property type="protein sequence ID" value="AFY92717.1"/>
    <property type="molecule type" value="Genomic_DNA"/>
</dbReference>
<accession>K9UC76</accession>
<dbReference type="SUPFAM" id="SSF46689">
    <property type="entry name" value="Homeodomain-like"/>
    <property type="match status" value="2"/>
</dbReference>
<dbReference type="PROSITE" id="PS00041">
    <property type="entry name" value="HTH_ARAC_FAMILY_1"/>
    <property type="match status" value="1"/>
</dbReference>
<dbReference type="eggNOG" id="COG4977">
    <property type="taxonomic scope" value="Bacteria"/>
</dbReference>
<dbReference type="SMART" id="SM00342">
    <property type="entry name" value="HTH_ARAC"/>
    <property type="match status" value="1"/>
</dbReference>
<gene>
    <name evidence="5" type="ORF">Cha6605_1562</name>
</gene>
<dbReference type="GO" id="GO:0003700">
    <property type="term" value="F:DNA-binding transcription factor activity"/>
    <property type="evidence" value="ECO:0007669"/>
    <property type="project" value="InterPro"/>
</dbReference>
<dbReference type="InterPro" id="IPR018062">
    <property type="entry name" value="HTH_AraC-typ_CS"/>
</dbReference>
<sequence>MRLPTTSAKTLDYRQANASDPFVPNPAVLASSGWDSLHVELHHQPQFEVAEHQHTMHVIACGLPTSLSASEFSIGDRWLAGKRETERRQLGDIAIIPAGIAHRCNWNTTVQFGILAIEPTLLQHIGQDWINTDKIELRPQFMSERDDLIQSMFVTLSAEAATGGIGSHLLIDSLRTTLAIHLLRNYCTTLPRLSSYADGLSAAKLVLVKDYINTHLDLDLKLTELSAIAQISPYHFLRLFKKNVGITPHQYILQQRIDRAKYLLQSTTLDISEIAFRVGFCDSSHLTRCFKSILGKTPSQWRQL</sequence>
<evidence type="ECO:0000256" key="2">
    <source>
        <dbReference type="ARBA" id="ARBA00023125"/>
    </source>
</evidence>
<dbReference type="Pfam" id="PF12833">
    <property type="entry name" value="HTH_18"/>
    <property type="match status" value="1"/>
</dbReference>
<keyword evidence="3" id="KW-0804">Transcription</keyword>
<organism evidence="5 6">
    <name type="scientific">Chamaesiphon minutus (strain ATCC 27169 / PCC 6605)</name>
    <dbReference type="NCBI Taxonomy" id="1173020"/>
    <lineage>
        <taxon>Bacteria</taxon>
        <taxon>Bacillati</taxon>
        <taxon>Cyanobacteriota</taxon>
        <taxon>Cyanophyceae</taxon>
        <taxon>Gomontiellales</taxon>
        <taxon>Chamaesiphonaceae</taxon>
        <taxon>Chamaesiphon</taxon>
    </lineage>
</organism>
<dbReference type="InterPro" id="IPR009057">
    <property type="entry name" value="Homeodomain-like_sf"/>
</dbReference>
<dbReference type="KEGG" id="cmp:Cha6605_1562"/>
<dbReference type="PROSITE" id="PS01124">
    <property type="entry name" value="HTH_ARAC_FAMILY_2"/>
    <property type="match status" value="1"/>
</dbReference>
<dbReference type="STRING" id="1173020.Cha6605_1562"/>
<dbReference type="AlphaFoldDB" id="K9UC76"/>
<proteinExistence type="predicted"/>
<dbReference type="Proteomes" id="UP000010366">
    <property type="component" value="Chromosome"/>
</dbReference>
<protein>
    <submittedName>
        <fullName evidence="5">DNA-binding domain-containing protein, AraC-type</fullName>
    </submittedName>
</protein>
<reference evidence="5 6" key="1">
    <citation type="submission" date="2012-05" db="EMBL/GenBank/DDBJ databases">
        <title>Finished chromosome of genome of Chamaesiphon sp. PCC 6605.</title>
        <authorList>
            <consortium name="US DOE Joint Genome Institute"/>
            <person name="Gugger M."/>
            <person name="Coursin T."/>
            <person name="Rippka R."/>
            <person name="Tandeau De Marsac N."/>
            <person name="Huntemann M."/>
            <person name="Wei C.-L."/>
            <person name="Han J."/>
            <person name="Detter J.C."/>
            <person name="Han C."/>
            <person name="Tapia R."/>
            <person name="Chen A."/>
            <person name="Kyrpides N."/>
            <person name="Mavromatis K."/>
            <person name="Markowitz V."/>
            <person name="Szeto E."/>
            <person name="Ivanova N."/>
            <person name="Pagani I."/>
            <person name="Pati A."/>
            <person name="Goodwin L."/>
            <person name="Nordberg H.P."/>
            <person name="Cantor M.N."/>
            <person name="Hua S.X."/>
            <person name="Woyke T."/>
            <person name="Kerfeld C.A."/>
        </authorList>
    </citation>
    <scope>NUCLEOTIDE SEQUENCE [LARGE SCALE GENOMIC DNA]</scope>
    <source>
        <strain evidence="6">ATCC 27169 / PCC 6605</strain>
    </source>
</reference>
<dbReference type="PANTHER" id="PTHR46796:SF6">
    <property type="entry name" value="ARAC SUBFAMILY"/>
    <property type="match status" value="1"/>
</dbReference>
<evidence type="ECO:0000313" key="6">
    <source>
        <dbReference type="Proteomes" id="UP000010366"/>
    </source>
</evidence>
<dbReference type="RefSeq" id="WP_015158893.1">
    <property type="nucleotide sequence ID" value="NC_019697.1"/>
</dbReference>
<keyword evidence="2 5" id="KW-0238">DNA-binding</keyword>
<dbReference type="OrthoDB" id="516574at2"/>
<dbReference type="InterPro" id="IPR018060">
    <property type="entry name" value="HTH_AraC"/>
</dbReference>
<feature type="domain" description="HTH araC/xylS-type" evidence="4">
    <location>
        <begin position="206"/>
        <end position="304"/>
    </location>
</feature>
<dbReference type="GO" id="GO:0043565">
    <property type="term" value="F:sequence-specific DNA binding"/>
    <property type="evidence" value="ECO:0007669"/>
    <property type="project" value="InterPro"/>
</dbReference>
<evidence type="ECO:0000259" key="4">
    <source>
        <dbReference type="PROSITE" id="PS01124"/>
    </source>
</evidence>
<keyword evidence="6" id="KW-1185">Reference proteome</keyword>
<evidence type="ECO:0000256" key="1">
    <source>
        <dbReference type="ARBA" id="ARBA00023015"/>
    </source>
</evidence>
<dbReference type="HOGENOM" id="CLU_000445_88_4_3"/>
<name>K9UC76_CHAP6</name>
<evidence type="ECO:0000313" key="5">
    <source>
        <dbReference type="EMBL" id="AFY92717.1"/>
    </source>
</evidence>
<dbReference type="PANTHER" id="PTHR46796">
    <property type="entry name" value="HTH-TYPE TRANSCRIPTIONAL ACTIVATOR RHAS-RELATED"/>
    <property type="match status" value="1"/>
</dbReference>
<evidence type="ECO:0000256" key="3">
    <source>
        <dbReference type="ARBA" id="ARBA00023163"/>
    </source>
</evidence>
<dbReference type="InterPro" id="IPR050204">
    <property type="entry name" value="AraC_XylS_family_regulators"/>
</dbReference>
<dbReference type="Gene3D" id="1.10.10.60">
    <property type="entry name" value="Homeodomain-like"/>
    <property type="match status" value="2"/>
</dbReference>